<evidence type="ECO:0000256" key="3">
    <source>
        <dbReference type="ARBA" id="ARBA00023002"/>
    </source>
</evidence>
<gene>
    <name evidence="5" type="ORF">EDD28_1124</name>
</gene>
<name>A0A3N2D9R9_9MICO</name>
<keyword evidence="6" id="KW-1185">Reference proteome</keyword>
<evidence type="ECO:0000256" key="1">
    <source>
        <dbReference type="ARBA" id="ARBA00022630"/>
    </source>
</evidence>
<evidence type="ECO:0000313" key="6">
    <source>
        <dbReference type="Proteomes" id="UP000275356"/>
    </source>
</evidence>
<keyword evidence="1" id="KW-0285">Flavoprotein</keyword>
<protein>
    <submittedName>
        <fullName evidence="5">NAD(P)H-dependent FMN reductase</fullName>
    </submittedName>
</protein>
<dbReference type="InterPro" id="IPR051814">
    <property type="entry name" value="NAD(P)H-dep_FMN_reductase"/>
</dbReference>
<comment type="caution">
    <text evidence="5">The sequence shown here is derived from an EMBL/GenBank/DDBJ whole genome shotgun (WGS) entry which is preliminary data.</text>
</comment>
<dbReference type="AlphaFoldDB" id="A0A3N2D9R9"/>
<dbReference type="OrthoDB" id="1643408at2"/>
<dbReference type="InterPro" id="IPR005025">
    <property type="entry name" value="FMN_Rdtase-like_dom"/>
</dbReference>
<dbReference type="PANTHER" id="PTHR43408">
    <property type="entry name" value="FMN REDUCTASE (NADPH)"/>
    <property type="match status" value="1"/>
</dbReference>
<accession>A0A3N2D9R9</accession>
<dbReference type="GO" id="GO:0016491">
    <property type="term" value="F:oxidoreductase activity"/>
    <property type="evidence" value="ECO:0007669"/>
    <property type="project" value="UniProtKB-KW"/>
</dbReference>
<dbReference type="Gene3D" id="3.40.50.360">
    <property type="match status" value="1"/>
</dbReference>
<reference evidence="5 6" key="1">
    <citation type="submission" date="2018-11" db="EMBL/GenBank/DDBJ databases">
        <title>Sequencing the genomes of 1000 actinobacteria strains.</title>
        <authorList>
            <person name="Klenk H.-P."/>
        </authorList>
    </citation>
    <scope>NUCLEOTIDE SEQUENCE [LARGE SCALE GENOMIC DNA]</scope>
    <source>
        <strain evidence="5 6">DSM 13521</strain>
    </source>
</reference>
<feature type="domain" description="NADPH-dependent FMN reductase-like" evidence="4">
    <location>
        <begin position="1"/>
        <end position="139"/>
    </location>
</feature>
<dbReference type="EMBL" id="RKHQ01000001">
    <property type="protein sequence ID" value="ROR96539.1"/>
    <property type="molecule type" value="Genomic_DNA"/>
</dbReference>
<evidence type="ECO:0000259" key="4">
    <source>
        <dbReference type="Pfam" id="PF03358"/>
    </source>
</evidence>
<dbReference type="Pfam" id="PF03358">
    <property type="entry name" value="FMN_red"/>
    <property type="match status" value="1"/>
</dbReference>
<organism evidence="5 6">
    <name type="scientific">Salana multivorans</name>
    <dbReference type="NCBI Taxonomy" id="120377"/>
    <lineage>
        <taxon>Bacteria</taxon>
        <taxon>Bacillati</taxon>
        <taxon>Actinomycetota</taxon>
        <taxon>Actinomycetes</taxon>
        <taxon>Micrococcales</taxon>
        <taxon>Beutenbergiaceae</taxon>
        <taxon>Salana</taxon>
    </lineage>
</organism>
<proteinExistence type="predicted"/>
<evidence type="ECO:0000256" key="2">
    <source>
        <dbReference type="ARBA" id="ARBA00022643"/>
    </source>
</evidence>
<keyword evidence="2" id="KW-0288">FMN</keyword>
<evidence type="ECO:0000313" key="5">
    <source>
        <dbReference type="EMBL" id="ROR96539.1"/>
    </source>
</evidence>
<dbReference type="PANTHER" id="PTHR43408:SF2">
    <property type="entry name" value="FMN REDUCTASE (NADPH)"/>
    <property type="match status" value="1"/>
</dbReference>
<keyword evidence="3" id="KW-0560">Oxidoreductase</keyword>
<dbReference type="InterPro" id="IPR029039">
    <property type="entry name" value="Flavoprotein-like_sf"/>
</dbReference>
<dbReference type="SUPFAM" id="SSF52218">
    <property type="entry name" value="Flavoproteins"/>
    <property type="match status" value="1"/>
</dbReference>
<dbReference type="RefSeq" id="WP_123738703.1">
    <property type="nucleotide sequence ID" value="NZ_RKHQ01000001.1"/>
</dbReference>
<dbReference type="Proteomes" id="UP000275356">
    <property type="component" value="Unassembled WGS sequence"/>
</dbReference>
<sequence length="177" mass="17821">MSILVLSGNPRPASRTSAVATDLARELAGPLGLGEIDVVELADIAAEVLVGGAGLAAARARVLAARLVVVATPVYKGSYTGLLKSFLDTFDGGELSGVTAVGVVVAGQDGHLHAGESHLRPVLLELGARVPAPAVALAQRDVAERGPVLASWARRNLASLRGALDDASPDATPGVAP</sequence>